<keyword evidence="2" id="KW-1185">Reference proteome</keyword>
<reference evidence="1 2" key="1">
    <citation type="submission" date="2018-04" db="EMBL/GenBank/DDBJ databases">
        <authorList>
            <person name="Vogel A."/>
        </authorList>
    </citation>
    <scope>NUCLEOTIDE SEQUENCE [LARGE SCALE GENOMIC DNA]</scope>
</reference>
<evidence type="ECO:0000313" key="2">
    <source>
        <dbReference type="Proteomes" id="UP000595140"/>
    </source>
</evidence>
<dbReference type="AlphaFoldDB" id="A0A484MNW1"/>
<accession>A0A484MNW1</accession>
<dbReference type="Proteomes" id="UP000595140">
    <property type="component" value="Unassembled WGS sequence"/>
</dbReference>
<evidence type="ECO:0000313" key="1">
    <source>
        <dbReference type="EMBL" id="VFQ90681.1"/>
    </source>
</evidence>
<sequence length="111" mass="12084">MNNLPWNPNFDVLIHSPPSILRTTGDICASEIETSQELSEGGEEKWVIRTSGMLTLRTTGLARALAESAATLMQSSESMELCAADSVSATMPRKLDSSSTARVFWHALWGN</sequence>
<organism evidence="1 2">
    <name type="scientific">Cuscuta campestris</name>
    <dbReference type="NCBI Taxonomy" id="132261"/>
    <lineage>
        <taxon>Eukaryota</taxon>
        <taxon>Viridiplantae</taxon>
        <taxon>Streptophyta</taxon>
        <taxon>Embryophyta</taxon>
        <taxon>Tracheophyta</taxon>
        <taxon>Spermatophyta</taxon>
        <taxon>Magnoliopsida</taxon>
        <taxon>eudicotyledons</taxon>
        <taxon>Gunneridae</taxon>
        <taxon>Pentapetalae</taxon>
        <taxon>asterids</taxon>
        <taxon>lamiids</taxon>
        <taxon>Solanales</taxon>
        <taxon>Convolvulaceae</taxon>
        <taxon>Cuscuteae</taxon>
        <taxon>Cuscuta</taxon>
        <taxon>Cuscuta subgen. Grammica</taxon>
        <taxon>Cuscuta sect. Cleistogrammica</taxon>
    </lineage>
</organism>
<gene>
    <name evidence="1" type="ORF">CCAM_LOCUS32457</name>
</gene>
<name>A0A484MNW1_9ASTE</name>
<proteinExistence type="predicted"/>
<dbReference type="EMBL" id="OOIL02004148">
    <property type="protein sequence ID" value="VFQ90681.1"/>
    <property type="molecule type" value="Genomic_DNA"/>
</dbReference>
<protein>
    <submittedName>
        <fullName evidence="1">Uncharacterized protein</fullName>
    </submittedName>
</protein>